<dbReference type="AlphaFoldDB" id="A0A9P7R3A8"/>
<evidence type="ECO:0000313" key="1">
    <source>
        <dbReference type="EMBL" id="KAG7047982.1"/>
    </source>
</evidence>
<name>A0A9P7R3A8_9PEZI</name>
<reference evidence="1" key="1">
    <citation type="submission" date="2021-05" db="EMBL/GenBank/DDBJ databases">
        <title>Comparative genomics of three Colletotrichum scovillei strains and genetic complementation revealed genes involved fungal growth and virulence on chili pepper.</title>
        <authorList>
            <person name="Hsieh D.-K."/>
            <person name="Chuang S.-C."/>
            <person name="Chen C.-Y."/>
            <person name="Chao Y.-T."/>
            <person name="Lu M.-Y.J."/>
            <person name="Lee M.-H."/>
            <person name="Shih M.-C."/>
        </authorList>
    </citation>
    <scope>NUCLEOTIDE SEQUENCE</scope>
    <source>
        <strain evidence="1">Coll-153</strain>
    </source>
</reference>
<protein>
    <submittedName>
        <fullName evidence="1">Uncharacterized protein</fullName>
    </submittedName>
</protein>
<accession>A0A9P7R3A8</accession>
<proteinExistence type="predicted"/>
<organism evidence="1 2">
    <name type="scientific">Colletotrichum scovillei</name>
    <dbReference type="NCBI Taxonomy" id="1209932"/>
    <lineage>
        <taxon>Eukaryota</taxon>
        <taxon>Fungi</taxon>
        <taxon>Dikarya</taxon>
        <taxon>Ascomycota</taxon>
        <taxon>Pezizomycotina</taxon>
        <taxon>Sordariomycetes</taxon>
        <taxon>Hypocreomycetidae</taxon>
        <taxon>Glomerellales</taxon>
        <taxon>Glomerellaceae</taxon>
        <taxon>Colletotrichum</taxon>
        <taxon>Colletotrichum acutatum species complex</taxon>
    </lineage>
</organism>
<gene>
    <name evidence="1" type="ORF">JMJ77_011320</name>
</gene>
<dbReference type="EMBL" id="JAESDN010000007">
    <property type="protein sequence ID" value="KAG7047982.1"/>
    <property type="molecule type" value="Genomic_DNA"/>
</dbReference>
<evidence type="ECO:0000313" key="2">
    <source>
        <dbReference type="Proteomes" id="UP000699042"/>
    </source>
</evidence>
<comment type="caution">
    <text evidence="1">The sequence shown here is derived from an EMBL/GenBank/DDBJ whole genome shotgun (WGS) entry which is preliminary data.</text>
</comment>
<keyword evidence="2" id="KW-1185">Reference proteome</keyword>
<dbReference type="Proteomes" id="UP000699042">
    <property type="component" value="Unassembled WGS sequence"/>
</dbReference>
<sequence length="169" mass="19104">MRVFEHFDSCLSQARSGTLPYCFGGCKANRFPRMRNIARAELRDLSPLLSDPRTNHSKMQRDQNMSRLRAPYSNKQQIQTFRKQTETSRPALSMRFTGLSHEAHLDQLANHTEPGTQQRLRSNTFFVNFFLGEPVCLPARPLLSRGIGAVVQCTDTLPARPSTAPGTKI</sequence>